<feature type="domain" description="Alpha/beta hydrolase fold-3" evidence="3">
    <location>
        <begin position="147"/>
        <end position="259"/>
    </location>
</feature>
<feature type="compositionally biased region" description="Basic and acidic residues" evidence="2">
    <location>
        <begin position="1073"/>
        <end position="1083"/>
    </location>
</feature>
<feature type="region of interest" description="Disordered" evidence="2">
    <location>
        <begin position="320"/>
        <end position="348"/>
    </location>
</feature>
<feature type="region of interest" description="Disordered" evidence="2">
    <location>
        <begin position="673"/>
        <end position="819"/>
    </location>
</feature>
<keyword evidence="1" id="KW-0378">Hydrolase</keyword>
<evidence type="ECO:0000256" key="2">
    <source>
        <dbReference type="SAM" id="MobiDB-lite"/>
    </source>
</evidence>
<feature type="compositionally biased region" description="Polar residues" evidence="2">
    <location>
        <begin position="725"/>
        <end position="741"/>
    </location>
</feature>
<protein>
    <recommendedName>
        <fullName evidence="3">Alpha/beta hydrolase fold-3 domain-containing protein</fullName>
    </recommendedName>
</protein>
<accession>W9YEJ0</accession>
<keyword evidence="5" id="KW-1185">Reference proteome</keyword>
<gene>
    <name evidence="4" type="ORF">A1O1_04402</name>
</gene>
<dbReference type="AlphaFoldDB" id="W9YEJ0"/>
<feature type="compositionally biased region" description="Basic and acidic residues" evidence="2">
    <location>
        <begin position="977"/>
        <end position="991"/>
    </location>
</feature>
<dbReference type="HOGENOM" id="CLU_004893_0_0_1"/>
<feature type="compositionally biased region" description="Basic and acidic residues" evidence="2">
    <location>
        <begin position="876"/>
        <end position="892"/>
    </location>
</feature>
<sequence>MTISTVGVGAAVTPTVLKTYISHYANHKPRRHKPTAHISYDEGLHLIRTFLKYASRHTVEDLQAFTAQWVPTPAWVRTENVSIPAEYVSKAAKAITDQLGEAGIQQVGGSQWWQWRPKEMELTADWIEMRTHYNELKKKGVKSRRIMLYVHGGAYYFGSVDEHRYQMQRHARKLQARVFAPRYRLAPQFPFPCGLHDCLAAYLFLLTLHESTEVVLAGDSAGGGLLVSMMCLLRDQGLPLPAGAILISPWVDLTHSFPSLVGSDELDYIPSHGFMHKPSMSWPPPNDHELALISAMVQGQDVPANIIKAAASAELHSGYSEHKLSGHPEGDREESPEASVPIKRDGEVRSGSQHYLSVELDGKRVTLKDQIQMYTTNQLLAHPLVSPVLQPSLGGLPPVLILTGGGELLRDEQIYLAHKMASPSAYPLGSEYRSRYDPGDAMLKKYRPTPVQLQVWDDLCHVATTLSFTRPAKFMYRSVAQFGAWALARAQRRAIEIVDDDNISIISSESESDPQAKGEAEAESSDDNLPKLQLNPSAVTGSVGRAGDPLPRFVGNMIRERVDLHGRTHPLADIHDLPALQLGPDEVGVVKPGPVRKWLEARKDWDTKYSSASSKVRKERIKALATGEIKGFEGGDNPPPSALAARRTDMDILVKKRKRKSFGLAMWSNWGSRHDESTMRREQEAVKAEKSNQTADDVDRAGSQALDEADGQVSLTPAAAHRPTSRQSRLRSFSASRNRSTSTKRRPSESKVQGRRRTISVTDAGQTEGSQTPPDLSIRQTTSATTTHDDLRLAPGQSPAIPTSPLPPHDAQLQSPDAALLSSGFLPRFKTASHLRDESGSRTLSDVASNRTGRSGLTSDNASTRAVFAAHGVSKNMDERHDDEQGKSRISDHLATTSRPGSPLGLESRGFASDTASVSAESEDETTNERTGAKGSVPKNSRPRQDADNTPASTISPGPGPAPAPGHLGSDSPRSQRSLERLQSHQHDEGMGRMQPLRSLSSTAVVRADGIVGVVDDDDDDDDVDPTGAGGGGGVLNGGGPDSRVGVDERDMNGKPQPSTTKANPAETETETDSGRPKLYDRADTTFRTAVERMS</sequence>
<organism evidence="4 5">
    <name type="scientific">Capronia coronata CBS 617.96</name>
    <dbReference type="NCBI Taxonomy" id="1182541"/>
    <lineage>
        <taxon>Eukaryota</taxon>
        <taxon>Fungi</taxon>
        <taxon>Dikarya</taxon>
        <taxon>Ascomycota</taxon>
        <taxon>Pezizomycotina</taxon>
        <taxon>Eurotiomycetes</taxon>
        <taxon>Chaetothyriomycetidae</taxon>
        <taxon>Chaetothyriales</taxon>
        <taxon>Herpotrichiellaceae</taxon>
        <taxon>Capronia</taxon>
    </lineage>
</organism>
<dbReference type="Gene3D" id="3.40.50.1820">
    <property type="entry name" value="alpha/beta hydrolase"/>
    <property type="match status" value="2"/>
</dbReference>
<dbReference type="OrthoDB" id="2336090at2759"/>
<dbReference type="InterPro" id="IPR013094">
    <property type="entry name" value="AB_hydrolase_3"/>
</dbReference>
<dbReference type="EMBL" id="AMWN01000003">
    <property type="protein sequence ID" value="EXJ91292.1"/>
    <property type="molecule type" value="Genomic_DNA"/>
</dbReference>
<dbReference type="PANTHER" id="PTHR48081:SF19">
    <property type="entry name" value="AB HYDROLASE SUPERFAMILY PROTEIN C4A8.06C"/>
    <property type="match status" value="1"/>
</dbReference>
<dbReference type="InterPro" id="IPR050300">
    <property type="entry name" value="GDXG_lipolytic_enzyme"/>
</dbReference>
<dbReference type="eggNOG" id="KOG1515">
    <property type="taxonomic scope" value="Eukaryota"/>
</dbReference>
<dbReference type="InterPro" id="IPR029058">
    <property type="entry name" value="AB_hydrolase_fold"/>
</dbReference>
<feature type="compositionally biased region" description="Acidic residues" evidence="2">
    <location>
        <begin position="1015"/>
        <end position="1025"/>
    </location>
</feature>
<feature type="compositionally biased region" description="Basic and acidic residues" evidence="2">
    <location>
        <begin position="673"/>
        <end position="690"/>
    </location>
</feature>
<dbReference type="GeneID" id="19159285"/>
<comment type="caution">
    <text evidence="4">The sequence shown here is derived from an EMBL/GenBank/DDBJ whole genome shotgun (WGS) entry which is preliminary data.</text>
</comment>
<proteinExistence type="predicted"/>
<dbReference type="Pfam" id="PF07859">
    <property type="entry name" value="Abhydrolase_3"/>
    <property type="match status" value="2"/>
</dbReference>
<feature type="compositionally biased region" description="Basic and acidic residues" evidence="2">
    <location>
        <begin position="320"/>
        <end position="335"/>
    </location>
</feature>
<dbReference type="GO" id="GO:0016787">
    <property type="term" value="F:hydrolase activity"/>
    <property type="evidence" value="ECO:0007669"/>
    <property type="project" value="UniProtKB-KW"/>
</dbReference>
<feature type="domain" description="Alpha/beta hydrolase fold-3" evidence="3">
    <location>
        <begin position="369"/>
        <end position="421"/>
    </location>
</feature>
<evidence type="ECO:0000259" key="3">
    <source>
        <dbReference type="Pfam" id="PF07859"/>
    </source>
</evidence>
<feature type="region of interest" description="Disordered" evidence="2">
    <location>
        <begin position="506"/>
        <end position="543"/>
    </location>
</feature>
<evidence type="ECO:0000313" key="4">
    <source>
        <dbReference type="EMBL" id="EXJ91292.1"/>
    </source>
</evidence>
<dbReference type="Proteomes" id="UP000019484">
    <property type="component" value="Unassembled WGS sequence"/>
</dbReference>
<feature type="compositionally biased region" description="Low complexity" evidence="2">
    <location>
        <begin position="1005"/>
        <end position="1014"/>
    </location>
</feature>
<evidence type="ECO:0000313" key="5">
    <source>
        <dbReference type="Proteomes" id="UP000019484"/>
    </source>
</evidence>
<dbReference type="STRING" id="1182541.W9YEJ0"/>
<feature type="compositionally biased region" description="Polar residues" evidence="2">
    <location>
        <begin position="841"/>
        <end position="864"/>
    </location>
</feature>
<dbReference type="RefSeq" id="XP_007723486.1">
    <property type="nucleotide sequence ID" value="XM_007725296.1"/>
</dbReference>
<dbReference type="SUPFAM" id="SSF53474">
    <property type="entry name" value="alpha/beta-Hydrolases"/>
    <property type="match status" value="1"/>
</dbReference>
<dbReference type="PANTHER" id="PTHR48081">
    <property type="entry name" value="AB HYDROLASE SUPERFAMILY PROTEIN C4A8.06C"/>
    <property type="match status" value="1"/>
</dbReference>
<reference evidence="4 5" key="1">
    <citation type="submission" date="2013-03" db="EMBL/GenBank/DDBJ databases">
        <title>The Genome Sequence of Capronia coronata CBS 617.96.</title>
        <authorList>
            <consortium name="The Broad Institute Genomics Platform"/>
            <person name="Cuomo C."/>
            <person name="de Hoog S."/>
            <person name="Gorbushina A."/>
            <person name="Walker B."/>
            <person name="Young S.K."/>
            <person name="Zeng Q."/>
            <person name="Gargeya S."/>
            <person name="Fitzgerald M."/>
            <person name="Haas B."/>
            <person name="Abouelleil A."/>
            <person name="Allen A.W."/>
            <person name="Alvarado L."/>
            <person name="Arachchi H.M."/>
            <person name="Berlin A.M."/>
            <person name="Chapman S.B."/>
            <person name="Gainer-Dewar J."/>
            <person name="Goldberg J."/>
            <person name="Griggs A."/>
            <person name="Gujja S."/>
            <person name="Hansen M."/>
            <person name="Howarth C."/>
            <person name="Imamovic A."/>
            <person name="Ireland A."/>
            <person name="Larimer J."/>
            <person name="McCowan C."/>
            <person name="Murphy C."/>
            <person name="Pearson M."/>
            <person name="Poon T.W."/>
            <person name="Priest M."/>
            <person name="Roberts A."/>
            <person name="Saif S."/>
            <person name="Shea T."/>
            <person name="Sisk P."/>
            <person name="Sykes S."/>
            <person name="Wortman J."/>
            <person name="Nusbaum C."/>
            <person name="Birren B."/>
        </authorList>
    </citation>
    <scope>NUCLEOTIDE SEQUENCE [LARGE SCALE GENOMIC DNA]</scope>
    <source>
        <strain evidence="4 5">CBS 617.96</strain>
    </source>
</reference>
<evidence type="ECO:0000256" key="1">
    <source>
        <dbReference type="ARBA" id="ARBA00022801"/>
    </source>
</evidence>
<name>W9YEJ0_9EURO</name>
<feature type="compositionally biased region" description="Polar residues" evidence="2">
    <location>
        <begin position="759"/>
        <end position="786"/>
    </location>
</feature>
<feature type="compositionally biased region" description="Gly residues" evidence="2">
    <location>
        <begin position="1028"/>
        <end position="1041"/>
    </location>
</feature>
<feature type="region of interest" description="Disordered" evidence="2">
    <location>
        <begin position="832"/>
        <end position="1083"/>
    </location>
</feature>